<reference evidence="3 4" key="1">
    <citation type="submission" date="2020-02" db="EMBL/GenBank/DDBJ databases">
        <title>Draft genome sequence of Haematococcus lacustris strain NIES-144.</title>
        <authorList>
            <person name="Morimoto D."/>
            <person name="Nakagawa S."/>
            <person name="Yoshida T."/>
            <person name="Sawayama S."/>
        </authorList>
    </citation>
    <scope>NUCLEOTIDE SEQUENCE [LARGE SCALE GENOMIC DNA]</scope>
    <source>
        <strain evidence="3 4">NIES-144</strain>
    </source>
</reference>
<dbReference type="InterPro" id="IPR036537">
    <property type="entry name" value="Adaptor_Cbl_N_dom_sf"/>
</dbReference>
<dbReference type="AlphaFoldDB" id="A0A699YEC5"/>
<comment type="caution">
    <text evidence="3">The sequence shown here is derived from an EMBL/GenBank/DDBJ whole genome shotgun (WGS) entry which is preliminary data.</text>
</comment>
<feature type="domain" description="Nephrocystin 3-like N-terminal" evidence="2">
    <location>
        <begin position="381"/>
        <end position="557"/>
    </location>
</feature>
<feature type="non-terminal residue" evidence="3">
    <location>
        <position position="1"/>
    </location>
</feature>
<keyword evidence="4" id="KW-1185">Reference proteome</keyword>
<proteinExistence type="predicted"/>
<dbReference type="InterPro" id="IPR056884">
    <property type="entry name" value="NPHP3-like_N"/>
</dbReference>
<keyword evidence="1" id="KW-0677">Repeat</keyword>
<dbReference type="PANTHER" id="PTHR10039">
    <property type="entry name" value="AMELOGENIN"/>
    <property type="match status" value="1"/>
</dbReference>
<protein>
    <submittedName>
        <fullName evidence="3">WD_REPEATS_REGION domain-containing protein</fullName>
    </submittedName>
</protein>
<dbReference type="EMBL" id="BLLF01000165">
    <property type="protein sequence ID" value="GFH08490.1"/>
    <property type="molecule type" value="Genomic_DNA"/>
</dbReference>
<dbReference type="InterPro" id="IPR059179">
    <property type="entry name" value="MLKL-like_MCAfunc"/>
</dbReference>
<dbReference type="PROSITE" id="PS00018">
    <property type="entry name" value="EF_HAND_1"/>
    <property type="match status" value="1"/>
</dbReference>
<accession>A0A699YEC5</accession>
<dbReference type="GO" id="GO:0007166">
    <property type="term" value="P:cell surface receptor signaling pathway"/>
    <property type="evidence" value="ECO:0007669"/>
    <property type="project" value="InterPro"/>
</dbReference>
<evidence type="ECO:0000313" key="4">
    <source>
        <dbReference type="Proteomes" id="UP000485058"/>
    </source>
</evidence>
<sequence length="836" mass="91289">ASVAALPFGAPVAAAIGGIYARATQAAKNSANCARLLALVQQCDRQLAKLMCRVKRQQGGHKVPAEAKQGLRTMAELLVKAGRVMASYNGRGFLMRAVTSTSDKATFASLEAQIRAAMQGACFAMTVELVITQGSYSDEWAAFRAAVCKAAGLPESKVQHALLQLQSFQPAVLRSIQEQHLRLADQIMAMELSDMKAGMVQLGSELAKLQQSQDKAATSGPVALPKYLQTWWYNSVGGLKMRVANSSFVAHLVNWFSQAGLQATLAEYDKELRTEGTLPLLPHQQHVFLHFVIVPLADMDKDGFVTRSELLRLQQLGECYAEQALVDAPESLPQLLSAVFLGHDRDMLAKELVAEVIRGYRIAQLLDEYHSGSRQWMYTRVNDWLNASSSSSPGGEATASRLFLLLADAGMGKSVFSAVMHTKLLVRGNKDSGLVMAHHFFTVGQARSQGRTMLLCLAQQLAEKLPGLAELLLPVVEQHGNASQLSLQDTFTSFLLEPLLALDKALLPEAPRPFALLLLDALDEADDCGKGWQPVTALIAKEFLRLPVWVRVLLTGRPQVEAAFAAWKPEWIKPGDKQNQADMLDLLHWRLGQAQLVADSDLDAAAQLMLRKSSGQFIYTKYAFDDLAEQATWTLQEMEAQLPSGLEGMYRRVLSTLEEAMQTERPDLLELLRTRLLPVLVACLEPLTVQELAWAAGCEADTGKVQQLVGLLANLFPCRAGGLDQQERVAPYHKSVLDWLTSAAGMSAGQFHASTQQGHRLLASACLQQAKQCVVDGQPSSSKTCTDDVPGPNLRYTLRHAVAHACLAGEAEVLQTLLLEFGFWQAAYTAVSVSHS</sequence>
<dbReference type="Gene3D" id="1.20.930.20">
    <property type="entry name" value="Adaptor protein Cbl, N-terminal domain"/>
    <property type="match status" value="1"/>
</dbReference>
<dbReference type="Proteomes" id="UP000485058">
    <property type="component" value="Unassembled WGS sequence"/>
</dbReference>
<feature type="non-terminal residue" evidence="3">
    <location>
        <position position="836"/>
    </location>
</feature>
<gene>
    <name evidence="3" type="ORF">HaLaN_03463</name>
</gene>
<evidence type="ECO:0000313" key="3">
    <source>
        <dbReference type="EMBL" id="GFH08490.1"/>
    </source>
</evidence>
<dbReference type="CDD" id="cd21037">
    <property type="entry name" value="MLKL_NTD"/>
    <property type="match status" value="1"/>
</dbReference>
<organism evidence="3 4">
    <name type="scientific">Haematococcus lacustris</name>
    <name type="common">Green alga</name>
    <name type="synonym">Haematococcus pluvialis</name>
    <dbReference type="NCBI Taxonomy" id="44745"/>
    <lineage>
        <taxon>Eukaryota</taxon>
        <taxon>Viridiplantae</taxon>
        <taxon>Chlorophyta</taxon>
        <taxon>core chlorophytes</taxon>
        <taxon>Chlorophyceae</taxon>
        <taxon>CS clade</taxon>
        <taxon>Chlamydomonadales</taxon>
        <taxon>Haematococcaceae</taxon>
        <taxon>Haematococcus</taxon>
    </lineage>
</organism>
<evidence type="ECO:0000256" key="1">
    <source>
        <dbReference type="ARBA" id="ARBA00022737"/>
    </source>
</evidence>
<dbReference type="Pfam" id="PF24883">
    <property type="entry name" value="NPHP3_N"/>
    <property type="match status" value="1"/>
</dbReference>
<dbReference type="PANTHER" id="PTHR10039:SF16">
    <property type="entry name" value="GPI INOSITOL-DEACYLASE"/>
    <property type="match status" value="1"/>
</dbReference>
<dbReference type="InterPro" id="IPR018247">
    <property type="entry name" value="EF_Hand_1_Ca_BS"/>
</dbReference>
<name>A0A699YEC5_HAELA</name>
<evidence type="ECO:0000259" key="2">
    <source>
        <dbReference type="Pfam" id="PF24883"/>
    </source>
</evidence>